<evidence type="ECO:0000313" key="2">
    <source>
        <dbReference type="EMBL" id="MDM8265647.1"/>
    </source>
</evidence>
<evidence type="ECO:0000256" key="1">
    <source>
        <dbReference type="SAM" id="Phobius"/>
    </source>
</evidence>
<evidence type="ECO:0008006" key="4">
    <source>
        <dbReference type="Google" id="ProtNLM"/>
    </source>
</evidence>
<comment type="caution">
    <text evidence="2">The sequence shown here is derived from an EMBL/GenBank/DDBJ whole genome shotgun (WGS) entry which is preliminary data.</text>
</comment>
<dbReference type="RefSeq" id="WP_289585586.1">
    <property type="nucleotide sequence ID" value="NZ_JAUDDW010000001.1"/>
</dbReference>
<keyword evidence="3" id="KW-1185">Reference proteome</keyword>
<keyword evidence="1" id="KW-1133">Transmembrane helix</keyword>
<accession>A0ABT7UVB0</accession>
<dbReference type="Proteomes" id="UP001529343">
    <property type="component" value="Unassembled WGS sequence"/>
</dbReference>
<protein>
    <recommendedName>
        <fullName evidence="4">TMhelix containing protein</fullName>
    </recommendedName>
</protein>
<keyword evidence="1" id="KW-0472">Membrane</keyword>
<name>A0ABT7UVB0_9LACO</name>
<proteinExistence type="predicted"/>
<reference evidence="3" key="1">
    <citation type="submission" date="2023-06" db="EMBL/GenBank/DDBJ databases">
        <title>Identification and characterization of horizontal gene transfer across gut microbiota members of farm animals based on homology search.</title>
        <authorList>
            <person name="Zeman M."/>
            <person name="Kubasova T."/>
            <person name="Jahodarova E."/>
            <person name="Nykrynova M."/>
            <person name="Rychlik I."/>
        </authorList>
    </citation>
    <scope>NUCLEOTIDE SEQUENCE [LARGE SCALE GENOMIC DNA]</scope>
    <source>
        <strain evidence="3">161_Gplus</strain>
    </source>
</reference>
<sequence>MKNKLSKIIDKLGMAASLSTLIMLGGLVWGLWYAAACYSDGLIKWVLLLLPPVLIVSFFVTQLRHGDDD</sequence>
<organism evidence="2 3">
    <name type="scientific">Limosilactobacillus pontis</name>
    <dbReference type="NCBI Taxonomy" id="35787"/>
    <lineage>
        <taxon>Bacteria</taxon>
        <taxon>Bacillati</taxon>
        <taxon>Bacillota</taxon>
        <taxon>Bacilli</taxon>
        <taxon>Lactobacillales</taxon>
        <taxon>Lactobacillaceae</taxon>
        <taxon>Limosilactobacillus</taxon>
    </lineage>
</organism>
<evidence type="ECO:0000313" key="3">
    <source>
        <dbReference type="Proteomes" id="UP001529343"/>
    </source>
</evidence>
<feature type="transmembrane region" description="Helical" evidence="1">
    <location>
        <begin position="42"/>
        <end position="61"/>
    </location>
</feature>
<keyword evidence="1" id="KW-0812">Transmembrane</keyword>
<feature type="transmembrane region" description="Helical" evidence="1">
    <location>
        <begin position="12"/>
        <end position="36"/>
    </location>
</feature>
<dbReference type="EMBL" id="JAUDDW010000001">
    <property type="protein sequence ID" value="MDM8265647.1"/>
    <property type="molecule type" value="Genomic_DNA"/>
</dbReference>
<gene>
    <name evidence="2" type="ORF">QUW44_00460</name>
</gene>